<feature type="transmembrane region" description="Helical" evidence="1">
    <location>
        <begin position="35"/>
        <end position="58"/>
    </location>
</feature>
<dbReference type="STRING" id="362837.SCANT_v1c05560"/>
<keyword evidence="1" id="KW-0472">Membrane</keyword>
<name>A0A0M4K1H9_9MOLU</name>
<dbReference type="Proteomes" id="UP000063919">
    <property type="component" value="Chromosome"/>
</dbReference>
<feature type="transmembrane region" description="Helical" evidence="1">
    <location>
        <begin position="79"/>
        <end position="100"/>
    </location>
</feature>
<dbReference type="RefSeq" id="WP_053946220.1">
    <property type="nucleotide sequence ID" value="NZ_CP012622.1"/>
</dbReference>
<keyword evidence="1" id="KW-1133">Transmembrane helix</keyword>
<proteinExistence type="predicted"/>
<feature type="transmembrane region" description="Helical" evidence="1">
    <location>
        <begin position="150"/>
        <end position="172"/>
    </location>
</feature>
<gene>
    <name evidence="2" type="ORF">SCANT_v1c05560</name>
</gene>
<dbReference type="AlphaFoldDB" id="A0A0M4K1H9"/>
<evidence type="ECO:0000256" key="1">
    <source>
        <dbReference type="SAM" id="Phobius"/>
    </source>
</evidence>
<protein>
    <submittedName>
        <fullName evidence="2">Uncharacterized protein</fullName>
    </submittedName>
</protein>
<dbReference type="EMBL" id="CP012622">
    <property type="protein sequence ID" value="ALD66462.1"/>
    <property type="molecule type" value="Genomic_DNA"/>
</dbReference>
<keyword evidence="3" id="KW-1185">Reference proteome</keyword>
<accession>A0A0M4K1H9</accession>
<evidence type="ECO:0000313" key="3">
    <source>
        <dbReference type="Proteomes" id="UP000063919"/>
    </source>
</evidence>
<keyword evidence="1" id="KW-0812">Transmembrane</keyword>
<reference evidence="2 3" key="1">
    <citation type="journal article" date="2015" name="Genome Announc.">
        <title>Complete Genome Sequence of Spiroplasma cantharicola CC-1T (DSM 21588), a Bacterium Isolated from Soldier Beetle (Cantharis carolinus).</title>
        <authorList>
            <person name="Lo W.S."/>
            <person name="Liu P.Y."/>
            <person name="Kuo C.H."/>
        </authorList>
    </citation>
    <scope>NUCLEOTIDE SEQUENCE [LARGE SCALE GENOMIC DNA]</scope>
    <source>
        <strain evidence="2 3">CC-1</strain>
    </source>
</reference>
<organism evidence="2 3">
    <name type="scientific">Spiroplasma cantharicola</name>
    <dbReference type="NCBI Taxonomy" id="362837"/>
    <lineage>
        <taxon>Bacteria</taxon>
        <taxon>Bacillati</taxon>
        <taxon>Mycoplasmatota</taxon>
        <taxon>Mollicutes</taxon>
        <taxon>Entomoplasmatales</taxon>
        <taxon>Spiroplasmataceae</taxon>
        <taxon>Spiroplasma</taxon>
    </lineage>
</organism>
<evidence type="ECO:0000313" key="2">
    <source>
        <dbReference type="EMBL" id="ALD66462.1"/>
    </source>
</evidence>
<dbReference type="PATRIC" id="fig|362837.3.peg.568"/>
<sequence length="215" mass="26185">MKIIRTKLKWVLNPIILLLFICFIFAIFNDQITSRHFILILGTFVFYLFFTFQIKLWSINTNNYNSLITKQVNKQSIKITLKEIFLIFVNTHFLINSIAYKFNLNISFSFEIFIIQLLTSCSVLFYILIKIEMFKFYLIREMILSIILKIFKLFMKVLECISFFLRKLFLLIRQLFLETKNQFTLKWRIKIGWQKYLIQLKNKFYITKIAFEDTY</sequence>
<feature type="transmembrane region" description="Helical" evidence="1">
    <location>
        <begin position="12"/>
        <end position="29"/>
    </location>
</feature>
<feature type="transmembrane region" description="Helical" evidence="1">
    <location>
        <begin position="106"/>
        <end position="129"/>
    </location>
</feature>
<dbReference type="KEGG" id="scj:SCANT_v1c05560"/>